<dbReference type="RefSeq" id="WP_188406498.1">
    <property type="nucleotide sequence ID" value="NZ_BMGL01000010.1"/>
</dbReference>
<reference evidence="1 2" key="1">
    <citation type="journal article" date="2014" name="Int. J. Syst. Evol. Microbiol.">
        <title>Complete genome sequence of Corynebacterium casei LMG S-19264T (=DSM 44701T), isolated from a smear-ripened cheese.</title>
        <authorList>
            <consortium name="US DOE Joint Genome Institute (JGI-PGF)"/>
            <person name="Walter F."/>
            <person name="Albersmeier A."/>
            <person name="Kalinowski J."/>
            <person name="Ruckert C."/>
        </authorList>
    </citation>
    <scope>NUCLEOTIDE SEQUENCE [LARGE SCALE GENOMIC DNA]</scope>
    <source>
        <strain evidence="1 2">CGMCC 1.12925</strain>
    </source>
</reference>
<dbReference type="SUPFAM" id="SSF53254">
    <property type="entry name" value="Phosphoglycerate mutase-like"/>
    <property type="match status" value="1"/>
</dbReference>
<dbReference type="InterPro" id="IPR013078">
    <property type="entry name" value="His_Pase_superF_clade-1"/>
</dbReference>
<protein>
    <submittedName>
        <fullName evidence="1">Phosphoglycerate mutase</fullName>
    </submittedName>
</protein>
<dbReference type="CDD" id="cd07067">
    <property type="entry name" value="HP_PGM_like"/>
    <property type="match status" value="1"/>
</dbReference>
<dbReference type="AlphaFoldDB" id="A0A917E9T6"/>
<dbReference type="Proteomes" id="UP000599688">
    <property type="component" value="Unassembled WGS sequence"/>
</dbReference>
<evidence type="ECO:0000313" key="2">
    <source>
        <dbReference type="Proteomes" id="UP000599688"/>
    </source>
</evidence>
<dbReference type="PANTHER" id="PTHR47623:SF1">
    <property type="entry name" value="OS09G0287300 PROTEIN"/>
    <property type="match status" value="1"/>
</dbReference>
<comment type="caution">
    <text evidence="1">The sequence shown here is derived from an EMBL/GenBank/DDBJ whole genome shotgun (WGS) entry which is preliminary data.</text>
</comment>
<gene>
    <name evidence="1" type="ORF">GCM10010831_17820</name>
</gene>
<dbReference type="InterPro" id="IPR029033">
    <property type="entry name" value="His_PPase_superfam"/>
</dbReference>
<dbReference type="Gene3D" id="3.40.50.1240">
    <property type="entry name" value="Phosphoglycerate mutase-like"/>
    <property type="match status" value="1"/>
</dbReference>
<evidence type="ECO:0000313" key="1">
    <source>
        <dbReference type="EMBL" id="GGE16967.1"/>
    </source>
</evidence>
<dbReference type="PANTHER" id="PTHR47623">
    <property type="entry name" value="OS09G0287300 PROTEIN"/>
    <property type="match status" value="1"/>
</dbReference>
<organism evidence="1 2">
    <name type="scientific">Psychroflexus salis</name>
    <dbReference type="NCBI Taxonomy" id="1526574"/>
    <lineage>
        <taxon>Bacteria</taxon>
        <taxon>Pseudomonadati</taxon>
        <taxon>Bacteroidota</taxon>
        <taxon>Flavobacteriia</taxon>
        <taxon>Flavobacteriales</taxon>
        <taxon>Flavobacteriaceae</taxon>
        <taxon>Psychroflexus</taxon>
    </lineage>
</organism>
<dbReference type="Pfam" id="PF00300">
    <property type="entry name" value="His_Phos_1"/>
    <property type="match status" value="1"/>
</dbReference>
<dbReference type="EMBL" id="BMGL01000010">
    <property type="protein sequence ID" value="GGE16967.1"/>
    <property type="molecule type" value="Genomic_DNA"/>
</dbReference>
<name>A0A917E9T6_9FLAO</name>
<sequence length="163" mass="18770">MKRLILLRHGKSAWDNNLPDKKRPLKSRAFEDVEQVANAFQNENNYFFTMYSSPAIRAQTTAKLFAEKLKDRVEAFHIKEEFYTFDASEVVQLVLNLPDASDNILLVGHNPAYTQLINYFCEDASIDNLPTTGLVELQFKAKNWNTIKNAKLSLSIFPKNLRD</sequence>
<keyword evidence="2" id="KW-1185">Reference proteome</keyword>
<proteinExistence type="predicted"/>
<accession>A0A917E9T6</accession>